<dbReference type="SUPFAM" id="SSF52091">
    <property type="entry name" value="SpoIIaa-like"/>
    <property type="match status" value="1"/>
</dbReference>
<name>A0ABW6GLB7_9ACTN</name>
<accession>A0ABW6GLB7</accession>
<dbReference type="Proteomes" id="UP001599542">
    <property type="component" value="Unassembled WGS sequence"/>
</dbReference>
<dbReference type="PANTHER" id="PTHR33495:SF2">
    <property type="entry name" value="ANTI-SIGMA FACTOR ANTAGONIST TM_1081-RELATED"/>
    <property type="match status" value="1"/>
</dbReference>
<proteinExistence type="inferred from homology"/>
<keyword evidence="5" id="KW-1185">Reference proteome</keyword>
<reference evidence="4 5" key="1">
    <citation type="submission" date="2024-09" db="EMBL/GenBank/DDBJ databases">
        <title>The Natural Products Discovery Center: Release of the First 8490 Sequenced Strains for Exploring Actinobacteria Biosynthetic Diversity.</title>
        <authorList>
            <person name="Kalkreuter E."/>
            <person name="Kautsar S.A."/>
            <person name="Yang D."/>
            <person name="Bader C.D."/>
            <person name="Teijaro C.N."/>
            <person name="Fluegel L."/>
            <person name="Davis C.M."/>
            <person name="Simpson J.R."/>
            <person name="Lauterbach L."/>
            <person name="Steele A.D."/>
            <person name="Gui C."/>
            <person name="Meng S."/>
            <person name="Li G."/>
            <person name="Viehrig K."/>
            <person name="Ye F."/>
            <person name="Su P."/>
            <person name="Kiefer A.F."/>
            <person name="Nichols A."/>
            <person name="Cepeda A.J."/>
            <person name="Yan W."/>
            <person name="Fan B."/>
            <person name="Jiang Y."/>
            <person name="Adhikari A."/>
            <person name="Zheng C.-J."/>
            <person name="Schuster L."/>
            <person name="Cowan T.M."/>
            <person name="Smanski M.J."/>
            <person name="Chevrette M.G."/>
            <person name="De Carvalho L.P.S."/>
            <person name="Shen B."/>
        </authorList>
    </citation>
    <scope>NUCLEOTIDE SEQUENCE [LARGE SCALE GENOMIC DNA]</scope>
    <source>
        <strain evidence="4 5">NPDC058753</strain>
    </source>
</reference>
<evidence type="ECO:0000256" key="2">
    <source>
        <dbReference type="RuleBase" id="RU003749"/>
    </source>
</evidence>
<evidence type="ECO:0000256" key="1">
    <source>
        <dbReference type="ARBA" id="ARBA00009013"/>
    </source>
</evidence>
<dbReference type="InterPro" id="IPR002645">
    <property type="entry name" value="STAS_dom"/>
</dbReference>
<evidence type="ECO:0000259" key="3">
    <source>
        <dbReference type="PROSITE" id="PS50801"/>
    </source>
</evidence>
<evidence type="ECO:0000313" key="5">
    <source>
        <dbReference type="Proteomes" id="UP001599542"/>
    </source>
</evidence>
<sequence length="118" mass="12314">MPEYALTIEVRTRPAGVTVVALAGELDHHTAPRLHRAVERTAEELPLVLDLTLLGFCDSVGVAELLFAFRRTRAAGTSLALAGTSPDLARLLAMAGVDGLLPSHPTVDAAVGALHRGG</sequence>
<dbReference type="CDD" id="cd07043">
    <property type="entry name" value="STAS_anti-anti-sigma_factors"/>
    <property type="match status" value="1"/>
</dbReference>
<dbReference type="RefSeq" id="WP_380315597.1">
    <property type="nucleotide sequence ID" value="NZ_JBHYPW010000001.1"/>
</dbReference>
<dbReference type="PANTHER" id="PTHR33495">
    <property type="entry name" value="ANTI-SIGMA FACTOR ANTAGONIST TM_1081-RELATED-RELATED"/>
    <property type="match status" value="1"/>
</dbReference>
<comment type="caution">
    <text evidence="4">The sequence shown here is derived from an EMBL/GenBank/DDBJ whole genome shotgun (WGS) entry which is preliminary data.</text>
</comment>
<feature type="domain" description="STAS" evidence="3">
    <location>
        <begin position="16"/>
        <end position="114"/>
    </location>
</feature>
<dbReference type="InterPro" id="IPR003658">
    <property type="entry name" value="Anti-sigma_ant"/>
</dbReference>
<dbReference type="NCBIfam" id="TIGR00377">
    <property type="entry name" value="ant_ant_sig"/>
    <property type="match status" value="1"/>
</dbReference>
<organism evidence="4 5">
    <name type="scientific">Kitasatospora phosalacinea</name>
    <dbReference type="NCBI Taxonomy" id="2065"/>
    <lineage>
        <taxon>Bacteria</taxon>
        <taxon>Bacillati</taxon>
        <taxon>Actinomycetota</taxon>
        <taxon>Actinomycetes</taxon>
        <taxon>Kitasatosporales</taxon>
        <taxon>Streptomycetaceae</taxon>
        <taxon>Kitasatospora</taxon>
    </lineage>
</organism>
<comment type="similarity">
    <text evidence="1 2">Belongs to the anti-sigma-factor antagonist family.</text>
</comment>
<dbReference type="EMBL" id="JBHYPX010000030">
    <property type="protein sequence ID" value="MFE1353532.1"/>
    <property type="molecule type" value="Genomic_DNA"/>
</dbReference>
<dbReference type="InterPro" id="IPR036513">
    <property type="entry name" value="STAS_dom_sf"/>
</dbReference>
<protein>
    <recommendedName>
        <fullName evidence="2">Anti-sigma factor antagonist</fullName>
    </recommendedName>
</protein>
<gene>
    <name evidence="4" type="ORF">ACFW6T_16245</name>
</gene>
<evidence type="ECO:0000313" key="4">
    <source>
        <dbReference type="EMBL" id="MFE1353532.1"/>
    </source>
</evidence>
<dbReference type="PROSITE" id="PS50801">
    <property type="entry name" value="STAS"/>
    <property type="match status" value="1"/>
</dbReference>
<dbReference type="Gene3D" id="3.30.750.24">
    <property type="entry name" value="STAS domain"/>
    <property type="match status" value="1"/>
</dbReference>
<dbReference type="Pfam" id="PF01740">
    <property type="entry name" value="STAS"/>
    <property type="match status" value="1"/>
</dbReference>